<dbReference type="InterPro" id="IPR000312">
    <property type="entry name" value="Glycosyl_Trfase_fam3"/>
</dbReference>
<gene>
    <name evidence="9 12" type="primary">trpD</name>
    <name evidence="12" type="ORF">KDW_02850</name>
</gene>
<dbReference type="NCBIfam" id="TIGR01245">
    <property type="entry name" value="trpD"/>
    <property type="match status" value="1"/>
</dbReference>
<keyword evidence="9" id="KW-0460">Magnesium</keyword>
<feature type="binding site" evidence="9">
    <location>
        <position position="231"/>
    </location>
    <ligand>
        <name>Mg(2+)</name>
        <dbReference type="ChEBI" id="CHEBI:18420"/>
        <label>2</label>
    </ligand>
</feature>
<feature type="binding site" evidence="9">
    <location>
        <position position="116"/>
    </location>
    <ligand>
        <name>anthranilate</name>
        <dbReference type="ChEBI" id="CHEBI:16567"/>
        <label>1</label>
    </ligand>
</feature>
<keyword evidence="5 9" id="KW-0822">Tryptophan biosynthesis</keyword>
<proteinExistence type="inferred from homology"/>
<feature type="binding site" evidence="9">
    <location>
        <begin position="113"/>
        <end position="121"/>
    </location>
    <ligand>
        <name>5-phospho-alpha-D-ribose 1-diphosphate</name>
        <dbReference type="ChEBI" id="CHEBI:58017"/>
    </ligand>
</feature>
<feature type="binding site" evidence="9">
    <location>
        <position position="171"/>
    </location>
    <ligand>
        <name>anthranilate</name>
        <dbReference type="ChEBI" id="CHEBI:16567"/>
        <label>2</label>
    </ligand>
</feature>
<keyword evidence="2 9" id="KW-0028">Amino-acid biosynthesis</keyword>
<dbReference type="InterPro" id="IPR017459">
    <property type="entry name" value="Glycosyl_Trfase_fam3_N_dom"/>
</dbReference>
<accession>A0A5J4KEX1</accession>
<evidence type="ECO:0000256" key="5">
    <source>
        <dbReference type="ARBA" id="ARBA00022822"/>
    </source>
</evidence>
<dbReference type="SUPFAM" id="SSF47648">
    <property type="entry name" value="Nucleoside phosphorylase/phosphoribosyltransferase N-terminal domain"/>
    <property type="match status" value="1"/>
</dbReference>
<name>A0A5J4KEX1_9CHLR</name>
<comment type="similarity">
    <text evidence="9">Belongs to the anthranilate phosphoribosyltransferase family.</text>
</comment>
<feature type="binding site" evidence="9">
    <location>
        <begin position="88"/>
        <end position="89"/>
    </location>
    <ligand>
        <name>5-phospho-alpha-D-ribose 1-diphosphate</name>
        <dbReference type="ChEBI" id="CHEBI:58017"/>
    </ligand>
</feature>
<dbReference type="Pfam" id="PF02885">
    <property type="entry name" value="Glycos_trans_3N"/>
    <property type="match status" value="1"/>
</dbReference>
<feature type="binding site" evidence="9">
    <location>
        <position position="125"/>
    </location>
    <ligand>
        <name>5-phospho-alpha-D-ribose 1-diphosphate</name>
        <dbReference type="ChEBI" id="CHEBI:58017"/>
    </ligand>
</feature>
<feature type="binding site" evidence="9">
    <location>
        <position position="85"/>
    </location>
    <ligand>
        <name>5-phospho-alpha-D-ribose 1-diphosphate</name>
        <dbReference type="ChEBI" id="CHEBI:58017"/>
    </ligand>
</feature>
<dbReference type="SUPFAM" id="SSF52418">
    <property type="entry name" value="Nucleoside phosphorylase/phosphoribosyltransferase catalytic domain"/>
    <property type="match status" value="1"/>
</dbReference>
<dbReference type="GO" id="GO:0004048">
    <property type="term" value="F:anthranilate phosphoribosyltransferase activity"/>
    <property type="evidence" value="ECO:0007669"/>
    <property type="project" value="UniProtKB-UniRule"/>
</dbReference>
<dbReference type="Proteomes" id="UP000326912">
    <property type="component" value="Unassembled WGS sequence"/>
</dbReference>
<comment type="caution">
    <text evidence="12">The sequence shown here is derived from an EMBL/GenBank/DDBJ whole genome shotgun (WGS) entry which is preliminary data.</text>
</comment>
<dbReference type="PANTHER" id="PTHR43285:SF2">
    <property type="entry name" value="ANTHRANILATE PHOSPHORIBOSYLTRANSFERASE"/>
    <property type="match status" value="1"/>
</dbReference>
<dbReference type="Gene3D" id="1.20.970.10">
    <property type="entry name" value="Transferase, Pyrimidine Nucleoside Phosphorylase, Chain C"/>
    <property type="match status" value="1"/>
</dbReference>
<dbReference type="AlphaFoldDB" id="A0A5J4KEX1"/>
<comment type="subunit">
    <text evidence="9">Homodimer.</text>
</comment>
<evidence type="ECO:0000259" key="11">
    <source>
        <dbReference type="Pfam" id="PF02885"/>
    </source>
</evidence>
<evidence type="ECO:0000256" key="7">
    <source>
        <dbReference type="ARBA" id="ARBA00052328"/>
    </source>
</evidence>
<comment type="pathway">
    <text evidence="1 9">Amino-acid biosynthesis; L-tryptophan biosynthesis; L-tryptophan from chorismate: step 2/5.</text>
</comment>
<dbReference type="FunFam" id="3.40.1030.10:FF:000002">
    <property type="entry name" value="Anthranilate phosphoribosyltransferase"/>
    <property type="match status" value="1"/>
</dbReference>
<feature type="domain" description="Glycosyl transferase family 3 N-terminal" evidence="11">
    <location>
        <begin position="3"/>
        <end position="67"/>
    </location>
</feature>
<evidence type="ECO:0000256" key="6">
    <source>
        <dbReference type="ARBA" id="ARBA00023141"/>
    </source>
</evidence>
<evidence type="ECO:0000256" key="8">
    <source>
        <dbReference type="ARBA" id="ARBA00061188"/>
    </source>
</evidence>
<feature type="binding site" evidence="9">
    <location>
        <position position="85"/>
    </location>
    <ligand>
        <name>anthranilate</name>
        <dbReference type="ChEBI" id="CHEBI:16567"/>
        <label>1</label>
    </ligand>
</feature>
<dbReference type="InterPro" id="IPR035902">
    <property type="entry name" value="Nuc_phospho_transferase"/>
</dbReference>
<feature type="binding site" evidence="9">
    <location>
        <position position="93"/>
    </location>
    <ligand>
        <name>5-phospho-alpha-D-ribose 1-diphosphate</name>
        <dbReference type="ChEBI" id="CHEBI:58017"/>
    </ligand>
</feature>
<comment type="similarity">
    <text evidence="8">In the C-terminal section; belongs to the anthranilate phosphoribosyltransferase family.</text>
</comment>
<keyword evidence="13" id="KW-1185">Reference proteome</keyword>
<keyword evidence="4 9" id="KW-0808">Transferase</keyword>
<feature type="binding site" evidence="9">
    <location>
        <begin position="95"/>
        <end position="98"/>
    </location>
    <ligand>
        <name>5-phospho-alpha-D-ribose 1-diphosphate</name>
        <dbReference type="ChEBI" id="CHEBI:58017"/>
    </ligand>
</feature>
<evidence type="ECO:0000256" key="9">
    <source>
        <dbReference type="HAMAP-Rule" id="MF_00211"/>
    </source>
</evidence>
<dbReference type="EMBL" id="BKZW01000001">
    <property type="protein sequence ID" value="GER86123.1"/>
    <property type="molecule type" value="Genomic_DNA"/>
</dbReference>
<keyword evidence="9" id="KW-0479">Metal-binding</keyword>
<evidence type="ECO:0000259" key="10">
    <source>
        <dbReference type="Pfam" id="PF00591"/>
    </source>
</evidence>
<protein>
    <recommendedName>
        <fullName evidence="9">Anthranilate phosphoribosyltransferase</fullName>
        <ecNumber evidence="9">2.4.2.18</ecNumber>
    </recommendedName>
</protein>
<reference evidence="12 13" key="1">
    <citation type="submission" date="2019-10" db="EMBL/GenBank/DDBJ databases">
        <title>Dictyobacter vulcani sp. nov., within the class Ktedonobacteria, isolated from soil of volcanic Mt. Zao.</title>
        <authorList>
            <person name="Zheng Y."/>
            <person name="Wang C.M."/>
            <person name="Sakai Y."/>
            <person name="Abe K."/>
            <person name="Yokota A."/>
            <person name="Yabe S."/>
        </authorList>
    </citation>
    <scope>NUCLEOTIDE SEQUENCE [LARGE SCALE GENOMIC DNA]</scope>
    <source>
        <strain evidence="12 13">W12</strain>
    </source>
</reference>
<dbReference type="Pfam" id="PF00591">
    <property type="entry name" value="Glycos_transf_3"/>
    <property type="match status" value="1"/>
</dbReference>
<feature type="binding site" evidence="9">
    <location>
        <position position="230"/>
    </location>
    <ligand>
        <name>Mg(2+)</name>
        <dbReference type="ChEBI" id="CHEBI:18420"/>
        <label>2</label>
    </ligand>
</feature>
<feature type="binding site" evidence="9">
    <location>
        <position position="231"/>
    </location>
    <ligand>
        <name>Mg(2+)</name>
        <dbReference type="ChEBI" id="CHEBI:18420"/>
        <label>1</label>
    </ligand>
</feature>
<dbReference type="UniPathway" id="UPA00035">
    <property type="reaction ID" value="UER00041"/>
</dbReference>
<dbReference type="PANTHER" id="PTHR43285">
    <property type="entry name" value="ANTHRANILATE PHOSPHORIBOSYLTRANSFERASE"/>
    <property type="match status" value="1"/>
</dbReference>
<evidence type="ECO:0000256" key="4">
    <source>
        <dbReference type="ARBA" id="ARBA00022679"/>
    </source>
</evidence>
<dbReference type="Gene3D" id="3.40.1030.10">
    <property type="entry name" value="Nucleoside phosphorylase/phosphoribosyltransferase catalytic domain"/>
    <property type="match status" value="1"/>
</dbReference>
<organism evidence="12 13">
    <name type="scientific">Dictyobacter vulcani</name>
    <dbReference type="NCBI Taxonomy" id="2607529"/>
    <lineage>
        <taxon>Bacteria</taxon>
        <taxon>Bacillati</taxon>
        <taxon>Chloroflexota</taxon>
        <taxon>Ktedonobacteria</taxon>
        <taxon>Ktedonobacterales</taxon>
        <taxon>Dictyobacteraceae</taxon>
        <taxon>Dictyobacter</taxon>
    </lineage>
</organism>
<dbReference type="GO" id="GO:0005829">
    <property type="term" value="C:cytosol"/>
    <property type="evidence" value="ECO:0007669"/>
    <property type="project" value="TreeGrafter"/>
</dbReference>
<sequence>MIREAIAHIASGATLNTEEAAAAMEEIMNGTATPSQIGAFLTALRLRPGGETVEEIAGLAQVMRDKAVQVQLNEQTSGRAMDTCGTGGDGSGTLNISTAAGIIAAAAGATVAKHGNRSATSKCGSADVLEALGVKIDLGPEALARSVQECGFGFMFAQTYHPAMKYVGPTRREIGIRTVFNILGPLTNPAHTPYQVLGVANDSLMQKMGEVLLHLGCKHALIVHSEDGLDECSLSAPTHICEVRAGQEMRTYTITPEEVGLTRITDRQHFQGGDPNHNAAILRDILSTYQATPATDMICLNAAAALMANEQVSSFKEGIRLARATLQEGKAKRKLAEVIECSQAYGR</sequence>
<evidence type="ECO:0000256" key="1">
    <source>
        <dbReference type="ARBA" id="ARBA00004907"/>
    </source>
</evidence>
<evidence type="ECO:0000313" key="13">
    <source>
        <dbReference type="Proteomes" id="UP000326912"/>
    </source>
</evidence>
<dbReference type="GO" id="GO:0000162">
    <property type="term" value="P:L-tryptophan biosynthetic process"/>
    <property type="evidence" value="ECO:0007669"/>
    <property type="project" value="UniProtKB-UniRule"/>
</dbReference>
<dbReference type="GO" id="GO:0000287">
    <property type="term" value="F:magnesium ion binding"/>
    <property type="evidence" value="ECO:0007669"/>
    <property type="project" value="UniProtKB-UniRule"/>
</dbReference>
<evidence type="ECO:0000256" key="2">
    <source>
        <dbReference type="ARBA" id="ARBA00022605"/>
    </source>
</evidence>
<feature type="domain" description="Glycosyl transferase family 3" evidence="10">
    <location>
        <begin position="79"/>
        <end position="331"/>
    </location>
</feature>
<comment type="caution">
    <text evidence="9">Lacks conserved residue(s) required for the propagation of feature annotation.</text>
</comment>
<keyword evidence="6 9" id="KW-0057">Aromatic amino acid biosynthesis</keyword>
<dbReference type="InterPro" id="IPR036320">
    <property type="entry name" value="Glycosyl_Trfase_fam3_N_dom_sf"/>
</dbReference>
<dbReference type="HAMAP" id="MF_00211">
    <property type="entry name" value="TrpD"/>
    <property type="match status" value="1"/>
</dbReference>
<feature type="binding site" evidence="9">
    <location>
        <position position="97"/>
    </location>
    <ligand>
        <name>Mg(2+)</name>
        <dbReference type="ChEBI" id="CHEBI:18420"/>
        <label>1</label>
    </ligand>
</feature>
<dbReference type="InterPro" id="IPR005940">
    <property type="entry name" value="Anthranilate_Pribosyl_Tfrase"/>
</dbReference>
<comment type="cofactor">
    <cofactor evidence="9">
        <name>Mg(2+)</name>
        <dbReference type="ChEBI" id="CHEBI:18420"/>
    </cofactor>
    <text evidence="9">Binds 2 magnesium ions per monomer.</text>
</comment>
<comment type="function">
    <text evidence="9">Catalyzes the transfer of the phosphoribosyl group of 5-phosphorylribose-1-pyrophosphate (PRPP) to anthranilate to yield N-(5'-phosphoribosyl)-anthranilate (PRA).</text>
</comment>
<evidence type="ECO:0000313" key="12">
    <source>
        <dbReference type="EMBL" id="GER86123.1"/>
    </source>
</evidence>
<dbReference type="EC" id="2.4.2.18" evidence="9"/>
<evidence type="ECO:0000256" key="3">
    <source>
        <dbReference type="ARBA" id="ARBA00022676"/>
    </source>
</evidence>
<keyword evidence="3 9" id="KW-0328">Glycosyltransferase</keyword>
<comment type="catalytic activity">
    <reaction evidence="7 9">
        <text>N-(5-phospho-beta-D-ribosyl)anthranilate + diphosphate = 5-phospho-alpha-D-ribose 1-diphosphate + anthranilate</text>
        <dbReference type="Rhea" id="RHEA:11768"/>
        <dbReference type="ChEBI" id="CHEBI:16567"/>
        <dbReference type="ChEBI" id="CHEBI:18277"/>
        <dbReference type="ChEBI" id="CHEBI:33019"/>
        <dbReference type="ChEBI" id="CHEBI:58017"/>
        <dbReference type="EC" id="2.4.2.18"/>
    </reaction>
</comment>